<reference evidence="4 5" key="1">
    <citation type="submission" date="2020-12" db="EMBL/GenBank/DDBJ databases">
        <title>Microbacterium sp. HY060.</title>
        <authorList>
            <person name="Zhou J."/>
        </authorList>
    </citation>
    <scope>NUCLEOTIDE SEQUENCE [LARGE SCALE GENOMIC DNA]</scope>
    <source>
        <strain evidence="4 5">HY60</strain>
    </source>
</reference>
<dbReference type="PRINTS" id="PR00377">
    <property type="entry name" value="IMPHPHTASES"/>
</dbReference>
<evidence type="ECO:0000313" key="5">
    <source>
        <dbReference type="Proteomes" id="UP000662814"/>
    </source>
</evidence>
<gene>
    <name evidence="4" type="ORF">HCR76_15295</name>
</gene>
<dbReference type="Pfam" id="PF00459">
    <property type="entry name" value="Inositol_P"/>
    <property type="match status" value="1"/>
</dbReference>
<dbReference type="RefSeq" id="WP_166987365.1">
    <property type="nucleotide sequence ID" value="NZ_CP061169.1"/>
</dbReference>
<keyword evidence="5" id="KW-1185">Reference proteome</keyword>
<dbReference type="PANTHER" id="PTHR20854">
    <property type="entry name" value="INOSITOL MONOPHOSPHATASE"/>
    <property type="match status" value="1"/>
</dbReference>
<sequence>MPASIAEDLLTIARGAAGAGALILDASVGAHISVTAKSELGDIVTDVDRRAEQTIRNYIGARRPDDAITGEEYGATGSDAAAYRWSIDPLDGTSNFVTGIPYFGASVAVQEVATGRWIAGVVNAPVLRQEYFAQADCGAWLVSRGSTVQLTGADPDADTVLFGTGFSYSREMRARQFADLPLYMENFTDVRSVGSAALGLCMAADGSTSAFVETDLYEFDWAAGALIADEAGLTVIRPEGHRGGIWAYPPHIPLSIPGASHE</sequence>
<evidence type="ECO:0000256" key="3">
    <source>
        <dbReference type="ARBA" id="ARBA00022842"/>
    </source>
</evidence>
<dbReference type="InterPro" id="IPR020583">
    <property type="entry name" value="Inositol_monoP_metal-BS"/>
</dbReference>
<proteinExistence type="predicted"/>
<accession>A0ABX6YH95</accession>
<dbReference type="Gene3D" id="3.40.190.80">
    <property type="match status" value="1"/>
</dbReference>
<evidence type="ECO:0000256" key="1">
    <source>
        <dbReference type="ARBA" id="ARBA00022723"/>
    </source>
</evidence>
<dbReference type="Gene3D" id="3.30.540.10">
    <property type="entry name" value="Fructose-1,6-Bisphosphatase, subunit A, domain 1"/>
    <property type="match status" value="1"/>
</dbReference>
<dbReference type="EMBL" id="CP061169">
    <property type="protein sequence ID" value="QPZ38133.1"/>
    <property type="molecule type" value="Genomic_DNA"/>
</dbReference>
<evidence type="ECO:0000313" key="4">
    <source>
        <dbReference type="EMBL" id="QPZ38133.1"/>
    </source>
</evidence>
<dbReference type="PANTHER" id="PTHR20854:SF4">
    <property type="entry name" value="INOSITOL-1-MONOPHOSPHATASE-RELATED"/>
    <property type="match status" value="1"/>
</dbReference>
<dbReference type="Proteomes" id="UP000662814">
    <property type="component" value="Chromosome"/>
</dbReference>
<name>A0ABX6YH95_9MICO</name>
<dbReference type="SUPFAM" id="SSF56655">
    <property type="entry name" value="Carbohydrate phosphatase"/>
    <property type="match status" value="1"/>
</dbReference>
<evidence type="ECO:0000256" key="2">
    <source>
        <dbReference type="ARBA" id="ARBA00022801"/>
    </source>
</evidence>
<organism evidence="4 5">
    <name type="scientific">Paramicrobacterium chengjingii</name>
    <dbReference type="NCBI Taxonomy" id="2769067"/>
    <lineage>
        <taxon>Bacteria</taxon>
        <taxon>Bacillati</taxon>
        <taxon>Actinomycetota</taxon>
        <taxon>Actinomycetes</taxon>
        <taxon>Micrococcales</taxon>
        <taxon>Microbacteriaceae</taxon>
        <taxon>Paramicrobacterium</taxon>
    </lineage>
</organism>
<keyword evidence="1" id="KW-0479">Metal-binding</keyword>
<dbReference type="InterPro" id="IPR000760">
    <property type="entry name" value="Inositol_monophosphatase-like"/>
</dbReference>
<keyword evidence="3" id="KW-0460">Magnesium</keyword>
<dbReference type="PROSITE" id="PS00629">
    <property type="entry name" value="IMP_1"/>
    <property type="match status" value="1"/>
</dbReference>
<keyword evidence="2" id="KW-0378">Hydrolase</keyword>
<protein>
    <submittedName>
        <fullName evidence="4">Inositol monophosphatase</fullName>
    </submittedName>
</protein>